<evidence type="ECO:0000313" key="4">
    <source>
        <dbReference type="EMBL" id="MCZ0725732.1"/>
    </source>
</evidence>
<evidence type="ECO:0000259" key="3">
    <source>
        <dbReference type="PROSITE" id="PS50943"/>
    </source>
</evidence>
<evidence type="ECO:0000256" key="1">
    <source>
        <dbReference type="ARBA" id="ARBA00023125"/>
    </source>
</evidence>
<feature type="transmembrane region" description="Helical" evidence="2">
    <location>
        <begin position="112"/>
        <end position="131"/>
    </location>
</feature>
<dbReference type="PROSITE" id="PS50943">
    <property type="entry name" value="HTH_CROC1"/>
    <property type="match status" value="1"/>
</dbReference>
<dbReference type="PANTHER" id="PTHR46558">
    <property type="entry name" value="TRACRIPTIONAL REGULATORY PROTEIN-RELATED-RELATED"/>
    <property type="match status" value="1"/>
</dbReference>
<comment type="caution">
    <text evidence="4">The sequence shown here is derived from an EMBL/GenBank/DDBJ whole genome shotgun (WGS) entry which is preliminary data.</text>
</comment>
<keyword evidence="2" id="KW-1133">Transmembrane helix</keyword>
<protein>
    <submittedName>
        <fullName evidence="4">Helix-turn-helix transcriptional regulator</fullName>
    </submittedName>
</protein>
<dbReference type="GO" id="GO:0003677">
    <property type="term" value="F:DNA binding"/>
    <property type="evidence" value="ECO:0007669"/>
    <property type="project" value="UniProtKB-KW"/>
</dbReference>
<keyword evidence="1" id="KW-0238">DNA-binding</keyword>
<dbReference type="EMBL" id="JAPRFR010000001">
    <property type="protein sequence ID" value="MCZ0725732.1"/>
    <property type="molecule type" value="Genomic_DNA"/>
</dbReference>
<keyword evidence="2" id="KW-0472">Membrane</keyword>
<dbReference type="Gene3D" id="1.10.260.40">
    <property type="entry name" value="lambda repressor-like DNA-binding domains"/>
    <property type="match status" value="1"/>
</dbReference>
<dbReference type="SMART" id="SM00530">
    <property type="entry name" value="HTH_XRE"/>
    <property type="match status" value="1"/>
</dbReference>
<dbReference type="Proteomes" id="UP001146670">
    <property type="component" value="Unassembled WGS sequence"/>
</dbReference>
<dbReference type="InterPro" id="IPR010982">
    <property type="entry name" value="Lambda_DNA-bd_dom_sf"/>
</dbReference>
<dbReference type="PANTHER" id="PTHR46558:SF4">
    <property type="entry name" value="DNA-BIDING PHAGE PROTEIN"/>
    <property type="match status" value="1"/>
</dbReference>
<dbReference type="CDD" id="cd00093">
    <property type="entry name" value="HTH_XRE"/>
    <property type="match status" value="1"/>
</dbReference>
<gene>
    <name evidence="4" type="ORF">OW157_03995</name>
</gene>
<accession>A0A9X3FNC6</accession>
<feature type="transmembrane region" description="Helical" evidence="2">
    <location>
        <begin position="85"/>
        <end position="106"/>
    </location>
</feature>
<evidence type="ECO:0000313" key="5">
    <source>
        <dbReference type="Proteomes" id="UP001146670"/>
    </source>
</evidence>
<dbReference type="SUPFAM" id="SSF47413">
    <property type="entry name" value="lambda repressor-like DNA-binding domains"/>
    <property type="match status" value="1"/>
</dbReference>
<dbReference type="Pfam" id="PF01381">
    <property type="entry name" value="HTH_3"/>
    <property type="match status" value="1"/>
</dbReference>
<name>A0A9X3FNC6_9LACT</name>
<organism evidence="4 5">
    <name type="scientific">Aerococcus kribbianus</name>
    <dbReference type="NCBI Taxonomy" id="2999064"/>
    <lineage>
        <taxon>Bacteria</taxon>
        <taxon>Bacillati</taxon>
        <taxon>Bacillota</taxon>
        <taxon>Bacilli</taxon>
        <taxon>Lactobacillales</taxon>
        <taxon>Aerococcaceae</taxon>
        <taxon>Aerococcus</taxon>
    </lineage>
</organism>
<keyword evidence="2" id="KW-0812">Transmembrane</keyword>
<keyword evidence="5" id="KW-1185">Reference proteome</keyword>
<dbReference type="InterPro" id="IPR001387">
    <property type="entry name" value="Cro/C1-type_HTH"/>
</dbReference>
<dbReference type="AlphaFoldDB" id="A0A9X3FNC6"/>
<sequence length="134" mass="15294">MSIGQQLKVARQNKKLTQEEVAQAVFVSRQSISNWENDKTYPDIITIIKLSDLYQISLDELLKGSDAYMKHLDESTNLVKSNKKILRISFIIVALILLIMALSAYLPLTIRLSAIFTLAILFAAVVYYQIIKRF</sequence>
<reference evidence="4" key="1">
    <citation type="submission" date="2022-12" db="EMBL/GenBank/DDBJ databases">
        <title>Description and comparative metabolic analysis of Aerococcus sp. nov., isolated from the feces of a pig.</title>
        <authorList>
            <person name="Chang Y.-H."/>
        </authorList>
    </citation>
    <scope>NUCLEOTIDE SEQUENCE</scope>
    <source>
        <strain evidence="4">YH-aer222</strain>
    </source>
</reference>
<evidence type="ECO:0000256" key="2">
    <source>
        <dbReference type="SAM" id="Phobius"/>
    </source>
</evidence>
<feature type="domain" description="HTH cro/C1-type" evidence="3">
    <location>
        <begin position="7"/>
        <end position="61"/>
    </location>
</feature>
<proteinExistence type="predicted"/>
<dbReference type="RefSeq" id="WP_268752045.1">
    <property type="nucleotide sequence ID" value="NZ_JAPRFQ010000001.1"/>
</dbReference>